<evidence type="ECO:0000313" key="2">
    <source>
        <dbReference type="Proteomes" id="UP000005511"/>
    </source>
</evidence>
<keyword evidence="2" id="KW-1185">Reference proteome</keyword>
<organism evidence="1 2">
    <name type="scientific">Campylobacter coli 80352</name>
    <dbReference type="NCBI Taxonomy" id="887288"/>
    <lineage>
        <taxon>Bacteria</taxon>
        <taxon>Pseudomonadati</taxon>
        <taxon>Campylobacterota</taxon>
        <taxon>Epsilonproteobacteria</taxon>
        <taxon>Campylobacterales</taxon>
        <taxon>Campylobacteraceae</taxon>
        <taxon>Campylobacter</taxon>
    </lineage>
</organism>
<comment type="caution">
    <text evidence="1">The sequence shown here is derived from an EMBL/GenBank/DDBJ whole genome shotgun (WGS) entry which is preliminary data.</text>
</comment>
<feature type="non-terminal residue" evidence="1">
    <location>
        <position position="36"/>
    </location>
</feature>
<gene>
    <name evidence="1" type="ORF">cco14_07050</name>
</gene>
<protein>
    <submittedName>
        <fullName evidence="1">Uncharacterized protein</fullName>
    </submittedName>
</protein>
<accession>A0ABN0ENU9</accession>
<dbReference type="EMBL" id="AIMT01000066">
    <property type="protein sequence ID" value="EIA63242.1"/>
    <property type="molecule type" value="Genomic_DNA"/>
</dbReference>
<reference evidence="1 2" key="1">
    <citation type="submission" date="2010-09" db="EMBL/GenBank/DDBJ databases">
        <authorList>
            <person name="Richards V."/>
            <person name="Lefebure T."/>
            <person name="Suzuki H."/>
            <person name="Pavinski Bitar P."/>
            <person name="Stanhope M."/>
        </authorList>
    </citation>
    <scope>NUCLEOTIDE SEQUENCE [LARGE SCALE GENOMIC DNA]</scope>
    <source>
        <strain evidence="1 2">80352</strain>
    </source>
</reference>
<proteinExistence type="predicted"/>
<evidence type="ECO:0000313" key="1">
    <source>
        <dbReference type="EMBL" id="EIA63242.1"/>
    </source>
</evidence>
<dbReference type="Proteomes" id="UP000005511">
    <property type="component" value="Unassembled WGS sequence"/>
</dbReference>
<sequence length="36" mass="4082">MEIALVGLANTVKYLLVSNLSLKQEAHLSFSRWVIH</sequence>
<name>A0ABN0ENU9_CAMCO</name>